<evidence type="ECO:0000313" key="3">
    <source>
        <dbReference type="Proteomes" id="UP001390339"/>
    </source>
</evidence>
<accession>A0ABR2IFZ9</accession>
<keyword evidence="1" id="KW-0812">Transmembrane</keyword>
<dbReference type="EMBL" id="JAPCWZ010000005">
    <property type="protein sequence ID" value="KAK8862266.1"/>
    <property type="molecule type" value="Genomic_DNA"/>
</dbReference>
<organism evidence="2 3">
    <name type="scientific">Apiospora arundinis</name>
    <dbReference type="NCBI Taxonomy" id="335852"/>
    <lineage>
        <taxon>Eukaryota</taxon>
        <taxon>Fungi</taxon>
        <taxon>Dikarya</taxon>
        <taxon>Ascomycota</taxon>
        <taxon>Pezizomycotina</taxon>
        <taxon>Sordariomycetes</taxon>
        <taxon>Xylariomycetidae</taxon>
        <taxon>Amphisphaeriales</taxon>
        <taxon>Apiosporaceae</taxon>
        <taxon>Apiospora</taxon>
    </lineage>
</organism>
<keyword evidence="1" id="KW-1133">Transmembrane helix</keyword>
<proteinExistence type="predicted"/>
<protein>
    <submittedName>
        <fullName evidence="2">Uncharacterized protein</fullName>
    </submittedName>
</protein>
<keyword evidence="3" id="KW-1185">Reference proteome</keyword>
<comment type="caution">
    <text evidence="2">The sequence shown here is derived from an EMBL/GenBank/DDBJ whole genome shotgun (WGS) entry which is preliminary data.</text>
</comment>
<name>A0ABR2IFZ9_9PEZI</name>
<keyword evidence="1" id="KW-0472">Membrane</keyword>
<reference evidence="2 3" key="1">
    <citation type="journal article" date="2024" name="IMA Fungus">
        <title>Apiospora arundinis, a panoply of carbohydrate-active enzymes and secondary metabolites.</title>
        <authorList>
            <person name="Sorensen T."/>
            <person name="Petersen C."/>
            <person name="Muurmann A.T."/>
            <person name="Christiansen J.V."/>
            <person name="Brundto M.L."/>
            <person name="Overgaard C.K."/>
            <person name="Boysen A.T."/>
            <person name="Wollenberg R.D."/>
            <person name="Larsen T.O."/>
            <person name="Sorensen J.L."/>
            <person name="Nielsen K.L."/>
            <person name="Sondergaard T.E."/>
        </authorList>
    </citation>
    <scope>NUCLEOTIDE SEQUENCE [LARGE SCALE GENOMIC DNA]</scope>
    <source>
        <strain evidence="2 3">AAU 773</strain>
    </source>
</reference>
<sequence>MSNRYIRYQVDTTQPSVRPMPVSSPRGRSHWADLAGGLIVGFLVAIAMMKLTALAIVLLRTSVRRVYRRQVSQV</sequence>
<evidence type="ECO:0000313" key="2">
    <source>
        <dbReference type="EMBL" id="KAK8862266.1"/>
    </source>
</evidence>
<dbReference type="Proteomes" id="UP001390339">
    <property type="component" value="Unassembled WGS sequence"/>
</dbReference>
<feature type="transmembrane region" description="Helical" evidence="1">
    <location>
        <begin position="34"/>
        <end position="59"/>
    </location>
</feature>
<gene>
    <name evidence="2" type="ORF">PGQ11_008501</name>
</gene>
<evidence type="ECO:0000256" key="1">
    <source>
        <dbReference type="SAM" id="Phobius"/>
    </source>
</evidence>